<name>A0A075GZK0_9ARCH</name>
<keyword evidence="1" id="KW-0436">Ligase</keyword>
<dbReference type="PANTHER" id="PTHR43210">
    <property type="entry name" value="DETHIOBIOTIN SYNTHETASE"/>
    <property type="match status" value="1"/>
</dbReference>
<dbReference type="Pfam" id="PF13500">
    <property type="entry name" value="AAA_26"/>
    <property type="match status" value="1"/>
</dbReference>
<dbReference type="InterPro" id="IPR027417">
    <property type="entry name" value="P-loop_NTPase"/>
</dbReference>
<dbReference type="GO" id="GO:0005829">
    <property type="term" value="C:cytosol"/>
    <property type="evidence" value="ECO:0007669"/>
    <property type="project" value="TreeGrafter"/>
</dbReference>
<reference evidence="1" key="1">
    <citation type="journal article" date="2014" name="Genome Biol. Evol.">
        <title>Pangenome evidence for extensive interdomain horizontal transfer affecting lineage core and shell genes in uncultured planktonic thaumarchaeota and euryarchaeota.</title>
        <authorList>
            <person name="Deschamps P."/>
            <person name="Zivanovic Y."/>
            <person name="Moreira D."/>
            <person name="Rodriguez-Valera F."/>
            <person name="Lopez-Garcia P."/>
        </authorList>
    </citation>
    <scope>NUCLEOTIDE SEQUENCE</scope>
</reference>
<dbReference type="EC" id="6.3.3.3" evidence="1"/>
<dbReference type="GO" id="GO:0004141">
    <property type="term" value="F:dethiobiotin synthase activity"/>
    <property type="evidence" value="ECO:0007669"/>
    <property type="project" value="UniProtKB-EC"/>
</dbReference>
<dbReference type="GO" id="GO:0000287">
    <property type="term" value="F:magnesium ion binding"/>
    <property type="evidence" value="ECO:0007669"/>
    <property type="project" value="InterPro"/>
</dbReference>
<dbReference type="SUPFAM" id="SSF52540">
    <property type="entry name" value="P-loop containing nucleoside triphosphate hydrolases"/>
    <property type="match status" value="1"/>
</dbReference>
<accession>A0A075GZK0</accession>
<proteinExistence type="predicted"/>
<dbReference type="Gene3D" id="3.40.50.300">
    <property type="entry name" value="P-loop containing nucleotide triphosphate hydrolases"/>
    <property type="match status" value="1"/>
</dbReference>
<dbReference type="GO" id="GO:0005524">
    <property type="term" value="F:ATP binding"/>
    <property type="evidence" value="ECO:0007669"/>
    <property type="project" value="InterPro"/>
</dbReference>
<sequence>MTPISKNYFVSDLISDLQMNTIIVTGSKVGTVNHLMLTYQHVKEKNLCLNGFVINQNVSDGYELSNLKQQIIDLTGQIVYGTIPYQKSFNIESYVENFSNFIDISSFGFENI</sequence>
<gene>
    <name evidence="1" type="primary">bioD</name>
</gene>
<protein>
    <submittedName>
        <fullName evidence="1">Dethiobiotin synthase (BioD)</fullName>
        <ecNumber evidence="1">6.3.3.3</ecNumber>
    </submittedName>
</protein>
<dbReference type="AlphaFoldDB" id="A0A075GZK0"/>
<dbReference type="EMBL" id="KF900811">
    <property type="protein sequence ID" value="AIF07717.1"/>
    <property type="molecule type" value="Genomic_DNA"/>
</dbReference>
<dbReference type="CDD" id="cd03109">
    <property type="entry name" value="DTBS"/>
    <property type="match status" value="1"/>
</dbReference>
<organism evidence="1">
    <name type="scientific">uncultured marine thaumarchaeote KM3_23_F10</name>
    <dbReference type="NCBI Taxonomy" id="1456100"/>
    <lineage>
        <taxon>Archaea</taxon>
        <taxon>Nitrososphaerota</taxon>
        <taxon>environmental samples</taxon>
    </lineage>
</organism>
<dbReference type="GO" id="GO:0009102">
    <property type="term" value="P:biotin biosynthetic process"/>
    <property type="evidence" value="ECO:0007669"/>
    <property type="project" value="InterPro"/>
</dbReference>
<dbReference type="PANTHER" id="PTHR43210:SF5">
    <property type="entry name" value="DETHIOBIOTIN SYNTHETASE"/>
    <property type="match status" value="1"/>
</dbReference>
<evidence type="ECO:0000313" key="1">
    <source>
        <dbReference type="EMBL" id="AIF07717.1"/>
    </source>
</evidence>
<dbReference type="InterPro" id="IPR004472">
    <property type="entry name" value="DTB_synth_BioD"/>
</dbReference>